<reference evidence="2 3" key="1">
    <citation type="submission" date="2013-06" db="EMBL/GenBank/DDBJ databases">
        <title>Draft genome sequence of Thauera terpenica.</title>
        <authorList>
            <person name="Liu B."/>
            <person name="Frostegard A.H."/>
            <person name="Shapleigh J.P."/>
        </authorList>
    </citation>
    <scope>NUCLEOTIDE SEQUENCE [LARGE SCALE GENOMIC DNA]</scope>
    <source>
        <strain evidence="2 3">58Eu</strain>
    </source>
</reference>
<evidence type="ECO:0000313" key="2">
    <source>
        <dbReference type="EMBL" id="EPZ15714.1"/>
    </source>
</evidence>
<dbReference type="STRING" id="1348657.M622_14485"/>
<dbReference type="InterPro" id="IPR052340">
    <property type="entry name" value="RNase_Y/CdgJ"/>
</dbReference>
<dbReference type="PATRIC" id="fig|1348657.5.peg.1781"/>
<dbReference type="Proteomes" id="UP000015455">
    <property type="component" value="Unassembled WGS sequence"/>
</dbReference>
<organism evidence="2 3">
    <name type="scientific">Thauera terpenica 58Eu</name>
    <dbReference type="NCBI Taxonomy" id="1348657"/>
    <lineage>
        <taxon>Bacteria</taxon>
        <taxon>Pseudomonadati</taxon>
        <taxon>Pseudomonadota</taxon>
        <taxon>Betaproteobacteria</taxon>
        <taxon>Rhodocyclales</taxon>
        <taxon>Zoogloeaceae</taxon>
        <taxon>Thauera</taxon>
    </lineage>
</organism>
<keyword evidence="3" id="KW-1185">Reference proteome</keyword>
<dbReference type="EMBL" id="ATJV01000051">
    <property type="protein sequence ID" value="EPZ15714.1"/>
    <property type="molecule type" value="Genomic_DNA"/>
</dbReference>
<dbReference type="PANTHER" id="PTHR33525">
    <property type="match status" value="1"/>
</dbReference>
<dbReference type="InterPro" id="IPR013976">
    <property type="entry name" value="HDOD"/>
</dbReference>
<dbReference type="SUPFAM" id="SSF109604">
    <property type="entry name" value="HD-domain/PDEase-like"/>
    <property type="match status" value="1"/>
</dbReference>
<comment type="caution">
    <text evidence="2">The sequence shown here is derived from an EMBL/GenBank/DDBJ whole genome shotgun (WGS) entry which is preliminary data.</text>
</comment>
<feature type="domain" description="HDOD" evidence="1">
    <location>
        <begin position="14"/>
        <end position="209"/>
    </location>
</feature>
<protein>
    <recommendedName>
        <fullName evidence="1">HDOD domain-containing protein</fullName>
    </recommendedName>
</protein>
<dbReference type="Gene3D" id="1.10.3210.10">
    <property type="entry name" value="Hypothetical protein af1432"/>
    <property type="match status" value="1"/>
</dbReference>
<sequence>MHSAQELTSQIDALTSLPTVYERIREQLQSPQGSVFEVARLVAADPALTARLLRLVNSAMYGHRGEIDNVVRAVQILGLQQVHDLVLAMSLHAMFAGIKPAQLDMNEFWRNSVLCALAARAIAQLTRHPGQERVFVIGLLADIGHLVLFQTTPVLADEARQIASQTNEALHLVERRIIGCDFAEVGATLMDQWRVPSSFATAIGTQTLPRLGGEHAGDAAILNLARHIVEADARGETSKQTAARVETSVWGLLDIDPDRFAAIREEAELNLAAYLSLFFPSQRP</sequence>
<dbReference type="AlphaFoldDB" id="T0AS95"/>
<dbReference type="PANTHER" id="PTHR33525:SF3">
    <property type="entry name" value="RIBONUCLEASE Y"/>
    <property type="match status" value="1"/>
</dbReference>
<dbReference type="Pfam" id="PF08668">
    <property type="entry name" value="HDOD"/>
    <property type="match status" value="1"/>
</dbReference>
<dbReference type="OrthoDB" id="9770715at2"/>
<accession>T0AS95</accession>
<dbReference type="RefSeq" id="WP_021249202.1">
    <property type="nucleotide sequence ID" value="NZ_ATJV01000051.1"/>
</dbReference>
<evidence type="ECO:0000259" key="1">
    <source>
        <dbReference type="PROSITE" id="PS51833"/>
    </source>
</evidence>
<evidence type="ECO:0000313" key="3">
    <source>
        <dbReference type="Proteomes" id="UP000015455"/>
    </source>
</evidence>
<dbReference type="PROSITE" id="PS51833">
    <property type="entry name" value="HDOD"/>
    <property type="match status" value="1"/>
</dbReference>
<dbReference type="eggNOG" id="COG1639">
    <property type="taxonomic scope" value="Bacteria"/>
</dbReference>
<gene>
    <name evidence="2" type="ORF">M622_14485</name>
</gene>
<proteinExistence type="predicted"/>
<name>T0AS95_9RHOO</name>